<accession>A0A9C6X3P0</accession>
<evidence type="ECO:0000313" key="4">
    <source>
        <dbReference type="Proteomes" id="UP000504606"/>
    </source>
</evidence>
<dbReference type="PANTHER" id="PTHR48051">
    <property type="match status" value="1"/>
</dbReference>
<dbReference type="SMART" id="SM00369">
    <property type="entry name" value="LRR_TYP"/>
    <property type="match status" value="3"/>
</dbReference>
<keyword evidence="1" id="KW-0433">Leucine-rich repeat</keyword>
<dbReference type="GeneID" id="127748722"/>
<dbReference type="RefSeq" id="XP_052128566.1">
    <property type="nucleotide sequence ID" value="XM_052272606.1"/>
</dbReference>
<proteinExistence type="predicted"/>
<evidence type="ECO:0000313" key="5">
    <source>
        <dbReference type="RefSeq" id="XP_052128565.1"/>
    </source>
</evidence>
<dbReference type="Proteomes" id="UP000504606">
    <property type="component" value="Unplaced"/>
</dbReference>
<reference evidence="5 6" key="1">
    <citation type="submission" date="2025-04" db="UniProtKB">
        <authorList>
            <consortium name="RefSeq"/>
        </authorList>
    </citation>
    <scope>IDENTIFICATION</scope>
    <source>
        <tissue evidence="5 6">Whole organism</tissue>
    </source>
</reference>
<dbReference type="OrthoDB" id="1394818at2759"/>
<sequence length="197" mass="22326">MEVNRHSVNENGTTMSRNLKDKYDNVNPRRAHTIMSAEDAASGRKSYWAELEITGSIRNVSPCLWQLTHLTSLYLNDNCLSRIPPDVAMLVNLRSLDLSKNKLRSLPAELGELINLRELLLSHNHLRVLPYELGKLFQLHVLGLQGNPLNKEILSLYGETNGTHKLLTYMLDSLTGKSFFFLCWPRPSTKVQAGRGQ</sequence>
<dbReference type="PANTHER" id="PTHR48051:SF54">
    <property type="entry name" value="LEUCINE-RICH REPEAT-CONTAINING PROTEIN"/>
    <property type="match status" value="1"/>
</dbReference>
<feature type="region of interest" description="Disordered" evidence="3">
    <location>
        <begin position="1"/>
        <end position="23"/>
    </location>
</feature>
<dbReference type="InterPro" id="IPR050216">
    <property type="entry name" value="LRR_domain-containing"/>
</dbReference>
<gene>
    <name evidence="5 6" type="primary">LOC127748722</name>
</gene>
<dbReference type="KEGG" id="foc:127748722"/>
<name>A0A9C6X3P0_FRAOC</name>
<evidence type="ECO:0000256" key="1">
    <source>
        <dbReference type="ARBA" id="ARBA00022614"/>
    </source>
</evidence>
<dbReference type="PRINTS" id="PR00019">
    <property type="entry name" value="LEURICHRPT"/>
</dbReference>
<dbReference type="FunFam" id="3.80.10.10:FF:000343">
    <property type="entry name" value="CCR4-NOT transcription complex subunit"/>
    <property type="match status" value="1"/>
</dbReference>
<dbReference type="InterPro" id="IPR032675">
    <property type="entry name" value="LRR_dom_sf"/>
</dbReference>
<keyword evidence="2" id="KW-0677">Repeat</keyword>
<dbReference type="GO" id="GO:0005737">
    <property type="term" value="C:cytoplasm"/>
    <property type="evidence" value="ECO:0007669"/>
    <property type="project" value="TreeGrafter"/>
</dbReference>
<dbReference type="SUPFAM" id="SSF52058">
    <property type="entry name" value="L domain-like"/>
    <property type="match status" value="1"/>
</dbReference>
<evidence type="ECO:0000313" key="6">
    <source>
        <dbReference type="RefSeq" id="XP_052128566.1"/>
    </source>
</evidence>
<dbReference type="InterPro" id="IPR001611">
    <property type="entry name" value="Leu-rich_rpt"/>
</dbReference>
<dbReference type="Gene3D" id="3.80.10.10">
    <property type="entry name" value="Ribonuclease Inhibitor"/>
    <property type="match status" value="1"/>
</dbReference>
<organism evidence="4 6">
    <name type="scientific">Frankliniella occidentalis</name>
    <name type="common">Western flower thrips</name>
    <name type="synonym">Euthrips occidentalis</name>
    <dbReference type="NCBI Taxonomy" id="133901"/>
    <lineage>
        <taxon>Eukaryota</taxon>
        <taxon>Metazoa</taxon>
        <taxon>Ecdysozoa</taxon>
        <taxon>Arthropoda</taxon>
        <taxon>Hexapoda</taxon>
        <taxon>Insecta</taxon>
        <taxon>Pterygota</taxon>
        <taxon>Neoptera</taxon>
        <taxon>Paraneoptera</taxon>
        <taxon>Thysanoptera</taxon>
        <taxon>Terebrantia</taxon>
        <taxon>Thripoidea</taxon>
        <taxon>Thripidae</taxon>
        <taxon>Frankliniella</taxon>
    </lineage>
</organism>
<keyword evidence="4" id="KW-1185">Reference proteome</keyword>
<protein>
    <submittedName>
        <fullName evidence="5 6">CCR4-NOT transcription complex subunit 6-like isoform X1</fullName>
    </submittedName>
</protein>
<dbReference type="PROSITE" id="PS51450">
    <property type="entry name" value="LRR"/>
    <property type="match status" value="3"/>
</dbReference>
<dbReference type="Pfam" id="PF13855">
    <property type="entry name" value="LRR_8"/>
    <property type="match status" value="1"/>
</dbReference>
<dbReference type="RefSeq" id="XP_052128565.1">
    <property type="nucleotide sequence ID" value="XM_052272605.1"/>
</dbReference>
<dbReference type="AlphaFoldDB" id="A0A9C6X3P0"/>
<evidence type="ECO:0000256" key="2">
    <source>
        <dbReference type="ARBA" id="ARBA00022737"/>
    </source>
</evidence>
<evidence type="ECO:0000256" key="3">
    <source>
        <dbReference type="SAM" id="MobiDB-lite"/>
    </source>
</evidence>
<dbReference type="InterPro" id="IPR003591">
    <property type="entry name" value="Leu-rich_rpt_typical-subtyp"/>
</dbReference>